<dbReference type="EMBL" id="ML120356">
    <property type="protein sequence ID" value="RPB04953.1"/>
    <property type="molecule type" value="Genomic_DNA"/>
</dbReference>
<feature type="non-terminal residue" evidence="1">
    <location>
        <position position="1"/>
    </location>
</feature>
<sequence>WAKDLLHWTFEEWSRTVFSDETYFTTIGFNYHPMVIQNSEEEFHLDCIDECEKSDRSVEDEAPSHNKYTIKCREKNMVDKILDWPPQSSHLNLIENIWGWIQCELGETWGRIKELEPLKVVVRIVWDSIPVDFLEVLIRSMPAQLQAVITTDGGATMY</sequence>
<evidence type="ECO:0000313" key="2">
    <source>
        <dbReference type="Proteomes" id="UP000276215"/>
    </source>
</evidence>
<dbReference type="GO" id="GO:0003676">
    <property type="term" value="F:nucleic acid binding"/>
    <property type="evidence" value="ECO:0007669"/>
    <property type="project" value="InterPro"/>
</dbReference>
<dbReference type="Proteomes" id="UP000276215">
    <property type="component" value="Unassembled WGS sequence"/>
</dbReference>
<protein>
    <recommendedName>
        <fullName evidence="3">Tc1-like transposase DDE domain-containing protein</fullName>
    </recommendedName>
</protein>
<dbReference type="Gene3D" id="3.30.420.10">
    <property type="entry name" value="Ribonuclease H-like superfamily/Ribonuclease H"/>
    <property type="match status" value="2"/>
</dbReference>
<dbReference type="STRING" id="1336337.A0A3N4K3M5"/>
<dbReference type="AlphaFoldDB" id="A0A3N4K3M5"/>
<dbReference type="OrthoDB" id="5410741at2759"/>
<keyword evidence="2" id="KW-1185">Reference proteome</keyword>
<proteinExistence type="predicted"/>
<evidence type="ECO:0000313" key="1">
    <source>
        <dbReference type="EMBL" id="RPB04953.1"/>
    </source>
</evidence>
<gene>
    <name evidence="1" type="ORF">L873DRAFT_1665396</name>
</gene>
<accession>A0A3N4K3M5</accession>
<reference evidence="1 2" key="1">
    <citation type="journal article" date="2018" name="Nat. Ecol. Evol.">
        <title>Pezizomycetes genomes reveal the molecular basis of ectomycorrhizal truffle lifestyle.</title>
        <authorList>
            <person name="Murat C."/>
            <person name="Payen T."/>
            <person name="Noel B."/>
            <person name="Kuo A."/>
            <person name="Morin E."/>
            <person name="Chen J."/>
            <person name="Kohler A."/>
            <person name="Krizsan K."/>
            <person name="Balestrini R."/>
            <person name="Da Silva C."/>
            <person name="Montanini B."/>
            <person name="Hainaut M."/>
            <person name="Levati E."/>
            <person name="Barry K.W."/>
            <person name="Belfiori B."/>
            <person name="Cichocki N."/>
            <person name="Clum A."/>
            <person name="Dockter R.B."/>
            <person name="Fauchery L."/>
            <person name="Guy J."/>
            <person name="Iotti M."/>
            <person name="Le Tacon F."/>
            <person name="Lindquist E.A."/>
            <person name="Lipzen A."/>
            <person name="Malagnac F."/>
            <person name="Mello A."/>
            <person name="Molinier V."/>
            <person name="Miyauchi S."/>
            <person name="Poulain J."/>
            <person name="Riccioni C."/>
            <person name="Rubini A."/>
            <person name="Sitrit Y."/>
            <person name="Splivallo R."/>
            <person name="Traeger S."/>
            <person name="Wang M."/>
            <person name="Zifcakova L."/>
            <person name="Wipf D."/>
            <person name="Zambonelli A."/>
            <person name="Paolocci F."/>
            <person name="Nowrousian M."/>
            <person name="Ottonello S."/>
            <person name="Baldrian P."/>
            <person name="Spatafora J.W."/>
            <person name="Henrissat B."/>
            <person name="Nagy L.G."/>
            <person name="Aury J.M."/>
            <person name="Wincker P."/>
            <person name="Grigoriev I.V."/>
            <person name="Bonfante P."/>
            <person name="Martin F.M."/>
        </authorList>
    </citation>
    <scope>NUCLEOTIDE SEQUENCE [LARGE SCALE GENOMIC DNA]</scope>
    <source>
        <strain evidence="1 2">120613-1</strain>
    </source>
</reference>
<organism evidence="1 2">
    <name type="scientific">Choiromyces venosus 120613-1</name>
    <dbReference type="NCBI Taxonomy" id="1336337"/>
    <lineage>
        <taxon>Eukaryota</taxon>
        <taxon>Fungi</taxon>
        <taxon>Dikarya</taxon>
        <taxon>Ascomycota</taxon>
        <taxon>Pezizomycotina</taxon>
        <taxon>Pezizomycetes</taxon>
        <taxon>Pezizales</taxon>
        <taxon>Tuberaceae</taxon>
        <taxon>Choiromyces</taxon>
    </lineage>
</organism>
<dbReference type="InterPro" id="IPR036397">
    <property type="entry name" value="RNaseH_sf"/>
</dbReference>
<name>A0A3N4K3M5_9PEZI</name>
<evidence type="ECO:0008006" key="3">
    <source>
        <dbReference type="Google" id="ProtNLM"/>
    </source>
</evidence>